<accession>X1ENX7</accession>
<evidence type="ECO:0000313" key="2">
    <source>
        <dbReference type="EMBL" id="GAH34277.1"/>
    </source>
</evidence>
<reference evidence="2" key="1">
    <citation type="journal article" date="2014" name="Front. Microbiol.">
        <title>High frequency of phylogenetically diverse reductive dehalogenase-homologous genes in deep subseafloor sedimentary metagenomes.</title>
        <authorList>
            <person name="Kawai M."/>
            <person name="Futagami T."/>
            <person name="Toyoda A."/>
            <person name="Takaki Y."/>
            <person name="Nishi S."/>
            <person name="Hori S."/>
            <person name="Arai W."/>
            <person name="Tsubouchi T."/>
            <person name="Morono Y."/>
            <person name="Uchiyama I."/>
            <person name="Ito T."/>
            <person name="Fujiyama A."/>
            <person name="Inagaki F."/>
            <person name="Takami H."/>
        </authorList>
    </citation>
    <scope>NUCLEOTIDE SEQUENCE</scope>
    <source>
        <strain evidence="2">Expedition CK06-06</strain>
    </source>
</reference>
<evidence type="ECO:0000256" key="1">
    <source>
        <dbReference type="SAM" id="MobiDB-lite"/>
    </source>
</evidence>
<organism evidence="2">
    <name type="scientific">marine sediment metagenome</name>
    <dbReference type="NCBI Taxonomy" id="412755"/>
    <lineage>
        <taxon>unclassified sequences</taxon>
        <taxon>metagenomes</taxon>
        <taxon>ecological metagenomes</taxon>
    </lineage>
</organism>
<comment type="caution">
    <text evidence="2">The sequence shown here is derived from an EMBL/GenBank/DDBJ whole genome shotgun (WGS) entry which is preliminary data.</text>
</comment>
<gene>
    <name evidence="2" type="ORF">S03H2_20090</name>
</gene>
<name>X1ENX7_9ZZZZ</name>
<feature type="non-terminal residue" evidence="2">
    <location>
        <position position="1"/>
    </location>
</feature>
<sequence>NKELKKQLAAESRVVVGLEKEVERLKVGGIAAVRAVKKAVAAETAARHSEDHVPSAAAPAASAEDELRQERENRIAEITKELSPLELRKTNLRARIGAGQAEVSSLARATLDTRMIPPPGGFIRDGYVYGRRLTCGRREIVRSPNAWEVHRHTDSCYTSYRIGSAVRQGDFRTQHEKSMAIEAAKRGLLPLFEEMRPLDGKLTELKAELGELRRAKIEEGRRLAVVVLKHKETGETIQRILTQQKIDNLTVFKLVDGETKRISLDDWESIEHSEKGG</sequence>
<protein>
    <submittedName>
        <fullName evidence="2">Uncharacterized protein</fullName>
    </submittedName>
</protein>
<dbReference type="AlphaFoldDB" id="X1ENX7"/>
<dbReference type="EMBL" id="BARU01010553">
    <property type="protein sequence ID" value="GAH34277.1"/>
    <property type="molecule type" value="Genomic_DNA"/>
</dbReference>
<feature type="region of interest" description="Disordered" evidence="1">
    <location>
        <begin position="44"/>
        <end position="67"/>
    </location>
</feature>
<proteinExistence type="predicted"/>